<keyword evidence="1" id="KW-0812">Transmembrane</keyword>
<feature type="transmembrane region" description="Helical" evidence="1">
    <location>
        <begin position="122"/>
        <end position="141"/>
    </location>
</feature>
<evidence type="ECO:0000313" key="3">
    <source>
        <dbReference type="EMBL" id="KAK3673440.1"/>
    </source>
</evidence>
<evidence type="ECO:0000259" key="2">
    <source>
        <dbReference type="Pfam" id="PF24803"/>
    </source>
</evidence>
<evidence type="ECO:0000313" key="4">
    <source>
        <dbReference type="Proteomes" id="UP001274830"/>
    </source>
</evidence>
<dbReference type="PANTHER" id="PTHR37019:SF1">
    <property type="entry name" value="EXPERA DOMAIN-CONTAINING PROTEIN"/>
    <property type="match status" value="1"/>
</dbReference>
<keyword evidence="1" id="KW-0472">Membrane</keyword>
<dbReference type="AlphaFoldDB" id="A0AAE0WKL5"/>
<feature type="transmembrane region" description="Helical" evidence="1">
    <location>
        <begin position="82"/>
        <end position="102"/>
    </location>
</feature>
<evidence type="ECO:0000256" key="1">
    <source>
        <dbReference type="SAM" id="Phobius"/>
    </source>
</evidence>
<dbReference type="Proteomes" id="UP001274830">
    <property type="component" value="Unassembled WGS sequence"/>
</dbReference>
<accession>A0AAE0WKL5</accession>
<dbReference type="Pfam" id="PF24803">
    <property type="entry name" value="DUF7704"/>
    <property type="match status" value="1"/>
</dbReference>
<protein>
    <recommendedName>
        <fullName evidence="2">DUF7704 domain-containing protein</fullName>
    </recommendedName>
</protein>
<keyword evidence="1" id="KW-1133">Transmembrane helix</keyword>
<organism evidence="3 4">
    <name type="scientific">Recurvomyces mirabilis</name>
    <dbReference type="NCBI Taxonomy" id="574656"/>
    <lineage>
        <taxon>Eukaryota</taxon>
        <taxon>Fungi</taxon>
        <taxon>Dikarya</taxon>
        <taxon>Ascomycota</taxon>
        <taxon>Pezizomycotina</taxon>
        <taxon>Dothideomycetes</taxon>
        <taxon>Dothideomycetidae</taxon>
        <taxon>Mycosphaerellales</taxon>
        <taxon>Teratosphaeriaceae</taxon>
        <taxon>Recurvomyces</taxon>
    </lineage>
</organism>
<dbReference type="InterPro" id="IPR056121">
    <property type="entry name" value="DUF7704"/>
</dbReference>
<proteinExistence type="predicted"/>
<feature type="domain" description="DUF7704" evidence="2">
    <location>
        <begin position="3"/>
        <end position="140"/>
    </location>
</feature>
<gene>
    <name evidence="3" type="ORF">LTR78_006674</name>
</gene>
<dbReference type="EMBL" id="JAUTXT010000025">
    <property type="protein sequence ID" value="KAK3673440.1"/>
    <property type="molecule type" value="Genomic_DNA"/>
</dbReference>
<dbReference type="PANTHER" id="PTHR37019">
    <property type="entry name" value="CHROMOSOME 1, WHOLE GENOME SHOTGUN SEQUENCE"/>
    <property type="match status" value="1"/>
</dbReference>
<keyword evidence="4" id="KW-1185">Reference proteome</keyword>
<reference evidence="3" key="1">
    <citation type="submission" date="2023-07" db="EMBL/GenBank/DDBJ databases">
        <title>Black Yeasts Isolated from many extreme environments.</title>
        <authorList>
            <person name="Coleine C."/>
            <person name="Stajich J.E."/>
            <person name="Selbmann L."/>
        </authorList>
    </citation>
    <scope>NUCLEOTIDE SEQUENCE</scope>
    <source>
        <strain evidence="3">CCFEE 5485</strain>
    </source>
</reference>
<feature type="transmembrane region" description="Helical" evidence="1">
    <location>
        <begin position="12"/>
        <end position="30"/>
    </location>
</feature>
<feature type="transmembrane region" description="Helical" evidence="1">
    <location>
        <begin position="50"/>
        <end position="70"/>
    </location>
</feature>
<sequence length="150" mass="16202">MTTKIPAPYRIFFTTIDPILAISGTLTSLFAPSLILGPSAPKLPTPESTFLLQSSAGFYAAFVLLQVFLLRARPHDLTVWRALEASLLITDIFIVVASFGFYGSKHGTAIPFLWKVEEIGNFMITAGVGVIRALFLLGVGLPSGTKSRSK</sequence>
<comment type="caution">
    <text evidence="3">The sequence shown here is derived from an EMBL/GenBank/DDBJ whole genome shotgun (WGS) entry which is preliminary data.</text>
</comment>
<name>A0AAE0WKL5_9PEZI</name>